<proteinExistence type="predicted"/>
<keyword evidence="3" id="KW-1185">Reference proteome</keyword>
<evidence type="ECO:0000313" key="2">
    <source>
        <dbReference type="EMBL" id="KAK7276886.1"/>
    </source>
</evidence>
<organism evidence="2 3">
    <name type="scientific">Crotalaria pallida</name>
    <name type="common">Smooth rattlebox</name>
    <name type="synonym">Crotalaria striata</name>
    <dbReference type="NCBI Taxonomy" id="3830"/>
    <lineage>
        <taxon>Eukaryota</taxon>
        <taxon>Viridiplantae</taxon>
        <taxon>Streptophyta</taxon>
        <taxon>Embryophyta</taxon>
        <taxon>Tracheophyta</taxon>
        <taxon>Spermatophyta</taxon>
        <taxon>Magnoliopsida</taxon>
        <taxon>eudicotyledons</taxon>
        <taxon>Gunneridae</taxon>
        <taxon>Pentapetalae</taxon>
        <taxon>rosids</taxon>
        <taxon>fabids</taxon>
        <taxon>Fabales</taxon>
        <taxon>Fabaceae</taxon>
        <taxon>Papilionoideae</taxon>
        <taxon>50 kb inversion clade</taxon>
        <taxon>genistoids sensu lato</taxon>
        <taxon>core genistoids</taxon>
        <taxon>Crotalarieae</taxon>
        <taxon>Crotalaria</taxon>
    </lineage>
</organism>
<dbReference type="InterPro" id="IPR036312">
    <property type="entry name" value="Bifun_inhib/LTP/seed_sf"/>
</dbReference>
<evidence type="ECO:0000259" key="1">
    <source>
        <dbReference type="Pfam" id="PF14368"/>
    </source>
</evidence>
<dbReference type="Gene3D" id="1.10.110.10">
    <property type="entry name" value="Plant lipid-transfer and hydrophobic proteins"/>
    <property type="match status" value="1"/>
</dbReference>
<accession>A0AAN9FLI3</accession>
<feature type="domain" description="Bifunctional inhibitor/plant lipid transfer protein/seed storage helical" evidence="1">
    <location>
        <begin position="5"/>
        <end position="82"/>
    </location>
</feature>
<reference evidence="2 3" key="1">
    <citation type="submission" date="2024-01" db="EMBL/GenBank/DDBJ databases">
        <title>The genomes of 5 underutilized Papilionoideae crops provide insights into root nodulation and disease resistanc.</title>
        <authorList>
            <person name="Yuan L."/>
        </authorList>
    </citation>
    <scope>NUCLEOTIDE SEQUENCE [LARGE SCALE GENOMIC DNA]</scope>
    <source>
        <strain evidence="2">ZHUSHIDOU_FW_LH</strain>
        <tissue evidence="2">Leaf</tissue>
    </source>
</reference>
<dbReference type="InterPro" id="IPR016140">
    <property type="entry name" value="Bifunc_inhib/LTP/seed_store"/>
</dbReference>
<evidence type="ECO:0000313" key="3">
    <source>
        <dbReference type="Proteomes" id="UP001372338"/>
    </source>
</evidence>
<sequence>MPSIAADCDDSQMASILQKCDEFIQKGGQNIPPSQKCCSVLKDVDFPCICDTYVTPPVEDAISIEKLIYVAKSCGCQVPPSGAKCGIKLHHSVPDAGA</sequence>
<comment type="caution">
    <text evidence="2">The sequence shown here is derived from an EMBL/GenBank/DDBJ whole genome shotgun (WGS) entry which is preliminary data.</text>
</comment>
<dbReference type="Pfam" id="PF14368">
    <property type="entry name" value="LTP_2"/>
    <property type="match status" value="1"/>
</dbReference>
<name>A0AAN9FLI3_CROPI</name>
<dbReference type="PANTHER" id="PTHR33286">
    <property type="entry name" value="BIFUNCTIONAL INHIBITOR/LIPID-TRANSFER PROTEIN/SEED STORAGE 2S ALBUMIN SUPERFAMILY PROTEIN"/>
    <property type="match status" value="1"/>
</dbReference>
<dbReference type="AlphaFoldDB" id="A0AAN9FLI3"/>
<dbReference type="Proteomes" id="UP001372338">
    <property type="component" value="Unassembled WGS sequence"/>
</dbReference>
<dbReference type="SUPFAM" id="SSF47699">
    <property type="entry name" value="Bifunctional inhibitor/lipid-transfer protein/seed storage 2S albumin"/>
    <property type="match status" value="1"/>
</dbReference>
<dbReference type="PANTHER" id="PTHR33286:SF1">
    <property type="entry name" value="OS01G0800600 PROTEIN"/>
    <property type="match status" value="1"/>
</dbReference>
<dbReference type="EMBL" id="JAYWIO010000003">
    <property type="protein sequence ID" value="KAK7276886.1"/>
    <property type="molecule type" value="Genomic_DNA"/>
</dbReference>
<gene>
    <name evidence="2" type="ORF">RIF29_18032</name>
</gene>
<protein>
    <recommendedName>
        <fullName evidence="1">Bifunctional inhibitor/plant lipid transfer protein/seed storage helical domain-containing protein</fullName>
    </recommendedName>
</protein>